<sequence>MGGAVIRQLKAVITPEVLQKGLQRYIPKYRSSNTNYQQFLGEIQRSIDETELKDWCGEPFNVISFMNLWLNQKGHPYLNLDFVDETFLITLHIQNGTYEKLQPLLTFVHFENNQNSMF</sequence>
<organism evidence="1 2">
    <name type="scientific">Panagrolaimus sp. ES5</name>
    <dbReference type="NCBI Taxonomy" id="591445"/>
    <lineage>
        <taxon>Eukaryota</taxon>
        <taxon>Metazoa</taxon>
        <taxon>Ecdysozoa</taxon>
        <taxon>Nematoda</taxon>
        <taxon>Chromadorea</taxon>
        <taxon>Rhabditida</taxon>
        <taxon>Tylenchina</taxon>
        <taxon>Panagrolaimomorpha</taxon>
        <taxon>Panagrolaimoidea</taxon>
        <taxon>Panagrolaimidae</taxon>
        <taxon>Panagrolaimus</taxon>
    </lineage>
</organism>
<dbReference type="WBParaSite" id="ES5_v2.g29930.t1">
    <property type="protein sequence ID" value="ES5_v2.g29930.t1"/>
    <property type="gene ID" value="ES5_v2.g29930"/>
</dbReference>
<evidence type="ECO:0000313" key="1">
    <source>
        <dbReference type="Proteomes" id="UP000887579"/>
    </source>
</evidence>
<evidence type="ECO:0000313" key="2">
    <source>
        <dbReference type="WBParaSite" id="ES5_v2.g29930.t1"/>
    </source>
</evidence>
<accession>A0AC34GK39</accession>
<reference evidence="2" key="1">
    <citation type="submission" date="2022-11" db="UniProtKB">
        <authorList>
            <consortium name="WormBaseParasite"/>
        </authorList>
    </citation>
    <scope>IDENTIFICATION</scope>
</reference>
<proteinExistence type="predicted"/>
<dbReference type="Proteomes" id="UP000887579">
    <property type="component" value="Unplaced"/>
</dbReference>
<protein>
    <submittedName>
        <fullName evidence="2">Peptidase M1 membrane alanine aminopeptidase domain-containing protein</fullName>
    </submittedName>
</protein>
<name>A0AC34GK39_9BILA</name>